<gene>
    <name evidence="2" type="ORF">C7383_117112</name>
</gene>
<evidence type="ECO:0000313" key="3">
    <source>
        <dbReference type="Proteomes" id="UP000245412"/>
    </source>
</evidence>
<sequence>MKREELHSILFNIMCEIDNACKKENISYFLGGGTMLGAVRHKDFIPWDDDADICLWYRDYPLFKKALEKHLPSYMKVIDSETISPNFYDFVCRVIDKRYYWHEPQKMDLEYDNLENYICVDVFLVVNSANTWRRAKRLILWQKITYGLAMGHRKFQRNDKYTISQKLQGTILSVTGRLFSINTIVKWRNKIFMKYNDKPGKYCLIINDIPKYWDLPYEREWFEGTVNMPFRGKLFPVQKGFDKKMKLQYGDYMKPPVDRTEFIQHMKCD</sequence>
<feature type="domain" description="LicD/FKTN/FKRP nucleotidyltransferase" evidence="1">
    <location>
        <begin position="21"/>
        <end position="250"/>
    </location>
</feature>
<comment type="caution">
    <text evidence="2">The sequence shown here is derived from an EMBL/GenBank/DDBJ whole genome shotgun (WGS) entry which is preliminary data.</text>
</comment>
<dbReference type="RefSeq" id="WP_109748387.1">
    <property type="nucleotide sequence ID" value="NZ_JANKBI010000017.1"/>
</dbReference>
<accession>A0AB73SYW4</accession>
<dbReference type="InterPro" id="IPR007074">
    <property type="entry name" value="LicD/FKTN/FKRP_NTP_transf"/>
</dbReference>
<dbReference type="AlphaFoldDB" id="A0AB73SYW4"/>
<evidence type="ECO:0000313" key="2">
    <source>
        <dbReference type="EMBL" id="PWJ72641.1"/>
    </source>
</evidence>
<dbReference type="PANTHER" id="PTHR43404">
    <property type="entry name" value="LIPOPOLYSACCHARIDE CHOLINEPHOSPHOTRANSFERASE LICD"/>
    <property type="match status" value="1"/>
</dbReference>
<name>A0AB73SYW4_9FIRM</name>
<proteinExistence type="predicted"/>
<protein>
    <submittedName>
        <fullName evidence="2">Lipopolysaccharide cholinephosphotransferase</fullName>
    </submittedName>
</protein>
<dbReference type="GO" id="GO:0009100">
    <property type="term" value="P:glycoprotein metabolic process"/>
    <property type="evidence" value="ECO:0007669"/>
    <property type="project" value="UniProtKB-ARBA"/>
</dbReference>
<reference evidence="2 3" key="1">
    <citation type="submission" date="2018-05" db="EMBL/GenBank/DDBJ databases">
        <authorList>
            <person name="Goeker M."/>
            <person name="Huntemann M."/>
            <person name="Clum A."/>
            <person name="Pillay M."/>
            <person name="Palaniappan K."/>
            <person name="Varghese N."/>
            <person name="Mikhailova N."/>
            <person name="Stamatis D."/>
            <person name="Reddy T."/>
            <person name="Daum C."/>
            <person name="Shapiro N."/>
            <person name="Ivanova N."/>
            <person name="Kyrpides N."/>
            <person name="Woyke T."/>
        </authorList>
    </citation>
    <scope>NUCLEOTIDE SEQUENCE [LARGE SCALE GENOMIC DNA]</scope>
    <source>
        <strain evidence="2 3">DSM 26524</strain>
    </source>
</reference>
<dbReference type="Pfam" id="PF04991">
    <property type="entry name" value="LicD"/>
    <property type="match status" value="1"/>
</dbReference>
<dbReference type="Proteomes" id="UP000245412">
    <property type="component" value="Unassembled WGS sequence"/>
</dbReference>
<keyword evidence="3" id="KW-1185">Reference proteome</keyword>
<dbReference type="EMBL" id="QGGY01000017">
    <property type="protein sequence ID" value="PWJ72641.1"/>
    <property type="molecule type" value="Genomic_DNA"/>
</dbReference>
<evidence type="ECO:0000259" key="1">
    <source>
        <dbReference type="Pfam" id="PF04991"/>
    </source>
</evidence>
<dbReference type="PANTHER" id="PTHR43404:SF2">
    <property type="entry name" value="LIPOPOLYSACCHARIDE CHOLINEPHOSPHOTRANSFERASE LICD"/>
    <property type="match status" value="1"/>
</dbReference>
<organism evidence="2 3">
    <name type="scientific">Murimonas intestini</name>
    <dbReference type="NCBI Taxonomy" id="1337051"/>
    <lineage>
        <taxon>Bacteria</taxon>
        <taxon>Bacillati</taxon>
        <taxon>Bacillota</taxon>
        <taxon>Clostridia</taxon>
        <taxon>Lachnospirales</taxon>
        <taxon>Lachnospiraceae</taxon>
        <taxon>Murimonas</taxon>
    </lineage>
</organism>
<dbReference type="InterPro" id="IPR052942">
    <property type="entry name" value="LPS_cholinephosphotransferase"/>
</dbReference>